<evidence type="ECO:0000256" key="1">
    <source>
        <dbReference type="SAM" id="MobiDB-lite"/>
    </source>
</evidence>
<keyword evidence="3" id="KW-1185">Reference proteome</keyword>
<proteinExistence type="predicted"/>
<reference evidence="2" key="2">
    <citation type="submission" date="2022-01" db="EMBL/GenBank/DDBJ databases">
        <authorList>
            <person name="Yamashiro T."/>
            <person name="Shiraishi A."/>
            <person name="Satake H."/>
            <person name="Nakayama K."/>
        </authorList>
    </citation>
    <scope>NUCLEOTIDE SEQUENCE</scope>
</reference>
<comment type="caution">
    <text evidence="2">The sequence shown here is derived from an EMBL/GenBank/DDBJ whole genome shotgun (WGS) entry which is preliminary data.</text>
</comment>
<feature type="compositionally biased region" description="Acidic residues" evidence="1">
    <location>
        <begin position="194"/>
        <end position="211"/>
    </location>
</feature>
<dbReference type="EMBL" id="BQNB010014148">
    <property type="protein sequence ID" value="GJT24584.1"/>
    <property type="molecule type" value="Genomic_DNA"/>
</dbReference>
<organism evidence="2 3">
    <name type="scientific">Tanacetum coccineum</name>
    <dbReference type="NCBI Taxonomy" id="301880"/>
    <lineage>
        <taxon>Eukaryota</taxon>
        <taxon>Viridiplantae</taxon>
        <taxon>Streptophyta</taxon>
        <taxon>Embryophyta</taxon>
        <taxon>Tracheophyta</taxon>
        <taxon>Spermatophyta</taxon>
        <taxon>Magnoliopsida</taxon>
        <taxon>eudicotyledons</taxon>
        <taxon>Gunneridae</taxon>
        <taxon>Pentapetalae</taxon>
        <taxon>asterids</taxon>
        <taxon>campanulids</taxon>
        <taxon>Asterales</taxon>
        <taxon>Asteraceae</taxon>
        <taxon>Asteroideae</taxon>
        <taxon>Anthemideae</taxon>
        <taxon>Anthemidinae</taxon>
        <taxon>Tanacetum</taxon>
    </lineage>
</organism>
<protein>
    <submittedName>
        <fullName evidence="2">Uncharacterized protein</fullName>
    </submittedName>
</protein>
<name>A0ABQ5CI53_9ASTR</name>
<dbReference type="Proteomes" id="UP001151760">
    <property type="component" value="Unassembled WGS sequence"/>
</dbReference>
<accession>A0ABQ5CI53</accession>
<reference evidence="2" key="1">
    <citation type="journal article" date="2022" name="Int. J. Mol. Sci.">
        <title>Draft Genome of Tanacetum Coccineum: Genomic Comparison of Closely Related Tanacetum-Family Plants.</title>
        <authorList>
            <person name="Yamashiro T."/>
            <person name="Shiraishi A."/>
            <person name="Nakayama K."/>
            <person name="Satake H."/>
        </authorList>
    </citation>
    <scope>NUCLEOTIDE SEQUENCE</scope>
</reference>
<evidence type="ECO:0000313" key="3">
    <source>
        <dbReference type="Proteomes" id="UP001151760"/>
    </source>
</evidence>
<sequence length="211" mass="24238">MAAGRLHTRDKIRNLSLKEITDKKGPVPIRFEVHDKQTLMPLGDHAAHWSSYIGEIIRGVPWHYPSWLKVPKERKAALITDIGQHLQKAYNTNKAAFKAQHWVIDPKTGTYNVKKIRRARPKAITAKEWDKYIQFWNDPRNIARAAQNRKTGQRARSYLDRDPGRLLAFEMRWYSDMFLEFESGGASGSGRCGDDEESVDDQEDEDGDGDS</sequence>
<evidence type="ECO:0000313" key="2">
    <source>
        <dbReference type="EMBL" id="GJT24584.1"/>
    </source>
</evidence>
<gene>
    <name evidence="2" type="ORF">Tco_0894521</name>
</gene>
<feature type="region of interest" description="Disordered" evidence="1">
    <location>
        <begin position="184"/>
        <end position="211"/>
    </location>
</feature>